<evidence type="ECO:0000313" key="3">
    <source>
        <dbReference type="Proteomes" id="UP000008370"/>
    </source>
</evidence>
<dbReference type="RefSeq" id="XP_007399002.1">
    <property type="nucleotide sequence ID" value="XM_007398940.1"/>
</dbReference>
<organism evidence="2 3">
    <name type="scientific">Phanerochaete carnosa (strain HHB-10118-sp)</name>
    <name type="common">White-rot fungus</name>
    <name type="synonym">Peniophora carnosa</name>
    <dbReference type="NCBI Taxonomy" id="650164"/>
    <lineage>
        <taxon>Eukaryota</taxon>
        <taxon>Fungi</taxon>
        <taxon>Dikarya</taxon>
        <taxon>Basidiomycota</taxon>
        <taxon>Agaricomycotina</taxon>
        <taxon>Agaricomycetes</taxon>
        <taxon>Polyporales</taxon>
        <taxon>Phanerochaetaceae</taxon>
        <taxon>Phanerochaete</taxon>
    </lineage>
</organism>
<feature type="compositionally biased region" description="Polar residues" evidence="1">
    <location>
        <begin position="100"/>
        <end position="123"/>
    </location>
</feature>
<dbReference type="EMBL" id="JH930475">
    <property type="protein sequence ID" value="EKM52661.1"/>
    <property type="molecule type" value="Genomic_DNA"/>
</dbReference>
<evidence type="ECO:0000256" key="1">
    <source>
        <dbReference type="SAM" id="MobiDB-lite"/>
    </source>
</evidence>
<evidence type="ECO:0000313" key="2">
    <source>
        <dbReference type="EMBL" id="EKM52661.1"/>
    </source>
</evidence>
<dbReference type="Proteomes" id="UP000008370">
    <property type="component" value="Unassembled WGS sequence"/>
</dbReference>
<gene>
    <name evidence="2" type="ORF">PHACADRAFT_211886</name>
</gene>
<feature type="region of interest" description="Disordered" evidence="1">
    <location>
        <begin position="76"/>
        <end position="123"/>
    </location>
</feature>
<dbReference type="HOGENOM" id="CLU_2016071_0_0_1"/>
<reference evidence="2 3" key="1">
    <citation type="journal article" date="2012" name="BMC Genomics">
        <title>Comparative genomics of the white-rot fungi, Phanerochaete carnosa and P. chrysosporium, to elucidate the genetic basis of the distinct wood types they colonize.</title>
        <authorList>
            <person name="Suzuki H."/>
            <person name="MacDonald J."/>
            <person name="Syed K."/>
            <person name="Salamov A."/>
            <person name="Hori C."/>
            <person name="Aerts A."/>
            <person name="Henrissat B."/>
            <person name="Wiebenga A."/>
            <person name="vanKuyk P.A."/>
            <person name="Barry K."/>
            <person name="Lindquist E."/>
            <person name="LaButti K."/>
            <person name="Lapidus A."/>
            <person name="Lucas S."/>
            <person name="Coutinho P."/>
            <person name="Gong Y."/>
            <person name="Samejima M."/>
            <person name="Mahadevan R."/>
            <person name="Abou-Zaid M."/>
            <person name="de Vries R.P."/>
            <person name="Igarashi K."/>
            <person name="Yadav J.S."/>
            <person name="Grigoriev I.V."/>
            <person name="Master E.R."/>
        </authorList>
    </citation>
    <scope>NUCLEOTIDE SEQUENCE [LARGE SCALE GENOMIC DNA]</scope>
    <source>
        <strain evidence="2 3">HHB-10118-sp</strain>
    </source>
</reference>
<dbReference type="InParanoid" id="K5URY7"/>
<name>K5URY7_PHACS</name>
<sequence length="123" mass="12851">MVVAVAGRVEGEEALRRDWSRGRVFITERAWAVADIAESGLGLQLRTHANSSAKAVTRLKSGSMLGVSRRTDLHWRLSAGTLPPGDGHGGPPASQPGLANASTSPAPNVNMTARQNINSLSAA</sequence>
<dbReference type="KEGG" id="pco:PHACADRAFT_211886"/>
<keyword evidence="3" id="KW-1185">Reference proteome</keyword>
<dbReference type="AlphaFoldDB" id="K5URY7"/>
<proteinExistence type="predicted"/>
<protein>
    <submittedName>
        <fullName evidence="2">Uncharacterized protein</fullName>
    </submittedName>
</protein>
<dbReference type="GeneID" id="18913163"/>
<accession>K5URY7</accession>